<sequence length="211" mass="23661">MQDCLRERINALGGDVAVATPRDALELLLATQLPFPLYPAPRDTPWARADEQEPIFGISEFIAAHPAHAANDRAALLRDVQAHYYAPTEELRGQVEFRLQRFTPFLEGSDDYIEWAGGDDFDSAYLAEITGHATPEFLFIGFSEGYPNHHFVCVADAGELNPPVYSTDHEQYLSDITRRGSLREWLASFMTPAELLQRVNDALDRDNPPSV</sequence>
<comment type="caution">
    <text evidence="1">The sequence shown here is derived from an EMBL/GenBank/DDBJ whole genome shotgun (WGS) entry which is preliminary data.</text>
</comment>
<evidence type="ECO:0000313" key="2">
    <source>
        <dbReference type="Proteomes" id="UP000050864"/>
    </source>
</evidence>
<keyword evidence="2" id="KW-1185">Reference proteome</keyword>
<organism evidence="1 2">
    <name type="scientific">Stenotrophomonas humi</name>
    <dbReference type="NCBI Taxonomy" id="405444"/>
    <lineage>
        <taxon>Bacteria</taxon>
        <taxon>Pseudomonadati</taxon>
        <taxon>Pseudomonadota</taxon>
        <taxon>Gammaproteobacteria</taxon>
        <taxon>Lysobacterales</taxon>
        <taxon>Lysobacteraceae</taxon>
        <taxon>Stenotrophomonas</taxon>
    </lineage>
</organism>
<dbReference type="Proteomes" id="UP000050864">
    <property type="component" value="Unassembled WGS sequence"/>
</dbReference>
<reference evidence="1 2" key="1">
    <citation type="submission" date="2015-05" db="EMBL/GenBank/DDBJ databases">
        <title>Genome sequencing and analysis of members of genus Stenotrophomonas.</title>
        <authorList>
            <person name="Patil P.P."/>
            <person name="Midha S."/>
            <person name="Patil P.B."/>
        </authorList>
    </citation>
    <scope>NUCLEOTIDE SEQUENCE [LARGE SCALE GENOMIC DNA]</scope>
    <source>
        <strain evidence="1 2">DSM 18929</strain>
    </source>
</reference>
<dbReference type="EMBL" id="LDJI01000010">
    <property type="protein sequence ID" value="KRG65035.1"/>
    <property type="molecule type" value="Genomic_DNA"/>
</dbReference>
<gene>
    <name evidence="1" type="ORF">ABB26_05665</name>
</gene>
<evidence type="ECO:0000313" key="1">
    <source>
        <dbReference type="EMBL" id="KRG65035.1"/>
    </source>
</evidence>
<protein>
    <submittedName>
        <fullName evidence="1">Uncharacterized protein</fullName>
    </submittedName>
</protein>
<proteinExistence type="predicted"/>
<dbReference type="STRING" id="405444.ABB26_05665"/>
<name>A0A0R0C6Z2_9GAMM</name>
<dbReference type="PATRIC" id="fig|405444.3.peg.129"/>
<dbReference type="AlphaFoldDB" id="A0A0R0C6Z2"/>
<accession>A0A0R0C6Z2</accession>